<dbReference type="RefSeq" id="WP_076204264.1">
    <property type="nucleotide sequence ID" value="NZ_MBER01000047.1"/>
</dbReference>
<reference evidence="2 3" key="1">
    <citation type="submission" date="2016-07" db="EMBL/GenBank/DDBJ databases">
        <authorList>
            <person name="Sutton G."/>
            <person name="Brinkac L."/>
            <person name="Sanka R."/>
            <person name="Adams M."/>
            <person name="Lau E."/>
            <person name="Kumar A."/>
            <person name="Macaden R."/>
        </authorList>
    </citation>
    <scope>NUCLEOTIDE SEQUENCE [LARGE SCALE GENOMIC DNA]</scope>
    <source>
        <strain evidence="2 3">GA-0871</strain>
    </source>
</reference>
<dbReference type="EMBL" id="MBER01000047">
    <property type="protein sequence ID" value="OMC47617.1"/>
    <property type="molecule type" value="Genomic_DNA"/>
</dbReference>
<gene>
    <name evidence="2" type="ORF">A5742_23345</name>
</gene>
<proteinExistence type="predicted"/>
<comment type="caution">
    <text evidence="2">The sequence shown here is derived from an EMBL/GenBank/DDBJ whole genome shotgun (WGS) entry which is preliminary data.</text>
</comment>
<sequence>MAPASPRFGRIYSVRLVQPEEEDLFAESGAEQVLNRLERGSRVTRYRRTWLIGRTQFADRVLTGRIGFIGEDTVTEVWDDKLKDFRDEPSANGLTTVFGINVDTLRGLVQERKPSIAVESVIGALEDLMSAGHKLRPERWTIESVRGTHDLAEWLRTVTRVTSVRLTVKAPNPHYENEPDLEDLMNDFEAEVVRMEIESDAGVNTQARFLADTQRHIDRGYGEARYAGVRVDTEGEHRTSYNTRVGVEELNDEVPVGENGEVDPHELRRRLRASSAQENQSRVTVDELSRRLANEGRDEHTEGDEHTDPS</sequence>
<feature type="compositionally biased region" description="Basic and acidic residues" evidence="1">
    <location>
        <begin position="284"/>
        <end position="310"/>
    </location>
</feature>
<organism evidence="2 3">
    <name type="scientific">Mycolicibacterium fortuitum</name>
    <name type="common">Mycobacterium fortuitum</name>
    <dbReference type="NCBI Taxonomy" id="1766"/>
    <lineage>
        <taxon>Bacteria</taxon>
        <taxon>Bacillati</taxon>
        <taxon>Actinomycetota</taxon>
        <taxon>Actinomycetes</taxon>
        <taxon>Mycobacteriales</taxon>
        <taxon>Mycobacteriaceae</taxon>
        <taxon>Mycolicibacterium</taxon>
    </lineage>
</organism>
<evidence type="ECO:0000256" key="1">
    <source>
        <dbReference type="SAM" id="MobiDB-lite"/>
    </source>
</evidence>
<name>A0ABD6QPE9_MYCFO</name>
<evidence type="ECO:0000313" key="2">
    <source>
        <dbReference type="EMBL" id="OMC47617.1"/>
    </source>
</evidence>
<dbReference type="AlphaFoldDB" id="A0ABD6QPE9"/>
<protein>
    <submittedName>
        <fullName evidence="2">Uncharacterized protein</fullName>
    </submittedName>
</protein>
<dbReference type="Proteomes" id="UP000187001">
    <property type="component" value="Unassembled WGS sequence"/>
</dbReference>
<accession>A0ABD6QPE9</accession>
<evidence type="ECO:0000313" key="3">
    <source>
        <dbReference type="Proteomes" id="UP000187001"/>
    </source>
</evidence>
<feature type="compositionally biased region" description="Polar residues" evidence="1">
    <location>
        <begin position="274"/>
        <end position="283"/>
    </location>
</feature>
<feature type="region of interest" description="Disordered" evidence="1">
    <location>
        <begin position="272"/>
        <end position="310"/>
    </location>
</feature>